<reference evidence="2 3" key="1">
    <citation type="submission" date="2018-04" db="EMBL/GenBank/DDBJ databases">
        <title>Genomic Encyclopedia of Type Strains, Phase III (KMG-III): the genomes of soil and plant-associated and newly described type strains.</title>
        <authorList>
            <person name="Whitman W."/>
        </authorList>
    </citation>
    <scope>NUCLEOTIDE SEQUENCE [LARGE SCALE GENOMIC DNA]</scope>
    <source>
        <strain evidence="2 3">JA192</strain>
    </source>
</reference>
<keyword evidence="3" id="KW-1185">Reference proteome</keyword>
<accession>A0ABX5J3R8</accession>
<sequence length="127" mass="12836">MLKPTATALLLVLTPLTGWAGQTVVTAPPEPLPDVLSPSPVQIETISGLVSDPQLAASLASAEPGSQEAVAAVASILDVYAARVDAAGGLPPMTAEEQATALELLNRIATLTGRTEAISSLTARLSP</sequence>
<evidence type="ECO:0000313" key="3">
    <source>
        <dbReference type="Proteomes" id="UP000240800"/>
    </source>
</evidence>
<organism evidence="2 3">
    <name type="scientific">Cereibacter johrii</name>
    <dbReference type="NCBI Taxonomy" id="445629"/>
    <lineage>
        <taxon>Bacteria</taxon>
        <taxon>Pseudomonadati</taxon>
        <taxon>Pseudomonadota</taxon>
        <taxon>Alphaproteobacteria</taxon>
        <taxon>Rhodobacterales</taxon>
        <taxon>Paracoccaceae</taxon>
        <taxon>Cereibacter</taxon>
    </lineage>
</organism>
<evidence type="ECO:0000256" key="1">
    <source>
        <dbReference type="SAM" id="SignalP"/>
    </source>
</evidence>
<gene>
    <name evidence="2" type="ORF">C8J29_11176</name>
</gene>
<evidence type="ECO:0000313" key="2">
    <source>
        <dbReference type="EMBL" id="PTM75596.1"/>
    </source>
</evidence>
<dbReference type="EMBL" id="PZZW01000011">
    <property type="protein sequence ID" value="PTM75596.1"/>
    <property type="molecule type" value="Genomic_DNA"/>
</dbReference>
<protein>
    <submittedName>
        <fullName evidence="2">Uncharacterized protein</fullName>
    </submittedName>
</protein>
<comment type="caution">
    <text evidence="2">The sequence shown here is derived from an EMBL/GenBank/DDBJ whole genome shotgun (WGS) entry which is preliminary data.</text>
</comment>
<feature type="chain" id="PRO_5045304158" evidence="1">
    <location>
        <begin position="21"/>
        <end position="127"/>
    </location>
</feature>
<name>A0ABX5J3R8_9RHOB</name>
<dbReference type="RefSeq" id="WP_069331782.1">
    <property type="nucleotide sequence ID" value="NZ_MABH01000122.1"/>
</dbReference>
<proteinExistence type="predicted"/>
<feature type="signal peptide" evidence="1">
    <location>
        <begin position="1"/>
        <end position="20"/>
    </location>
</feature>
<dbReference type="Proteomes" id="UP000240800">
    <property type="component" value="Unassembled WGS sequence"/>
</dbReference>
<keyword evidence="1" id="KW-0732">Signal</keyword>